<evidence type="ECO:0000313" key="2">
    <source>
        <dbReference type="Proteomes" id="UP000703038"/>
    </source>
</evidence>
<name>A0ABS2KQV5_9NOCA</name>
<comment type="caution">
    <text evidence="1">The sequence shown here is derived from an EMBL/GenBank/DDBJ whole genome shotgun (WGS) entry which is preliminary data.</text>
</comment>
<keyword evidence="2" id="KW-1185">Reference proteome</keyword>
<evidence type="ECO:0000313" key="1">
    <source>
        <dbReference type="EMBL" id="MBM7414354.1"/>
    </source>
</evidence>
<dbReference type="RefSeq" id="WP_231476446.1">
    <property type="nucleotide sequence ID" value="NZ_JAFBBK010000001.1"/>
</dbReference>
<gene>
    <name evidence="1" type="ORF">JOE42_001087</name>
</gene>
<proteinExistence type="predicted"/>
<protein>
    <recommendedName>
        <fullName evidence="3">DUF3727 domain-containing protein</fullName>
    </recommendedName>
</protein>
<accession>A0ABS2KQV5</accession>
<sequence length="212" mass="22653">MTGSEWFDPESGDARAERALARCVREVVDYVDAGGWDQGPQLFALVPTEDLAAAEPSLLDQLEDGADLTPVAQERLPADVAGGSHALDEFLGTTTWPASVAGCALVEEIVVLPPEAESDLDSALAPLLADRDAADQAARLTAEEHPDRRDGRLIVAVLRDGPSIALLQLRPENEDDSSFDEAPELLTYENLAPNVVAALHATLDADPEDEDY</sequence>
<dbReference type="NCBIfam" id="NF040618">
    <property type="entry name" value="PPA1309_fam"/>
    <property type="match status" value="1"/>
</dbReference>
<dbReference type="InterPro" id="IPR047681">
    <property type="entry name" value="PPA1309-like"/>
</dbReference>
<reference evidence="1 2" key="1">
    <citation type="submission" date="2021-01" db="EMBL/GenBank/DDBJ databases">
        <title>Genomics of switchgrass bacterial isolates.</title>
        <authorList>
            <person name="Shade A."/>
        </authorList>
    </citation>
    <scope>NUCLEOTIDE SEQUENCE [LARGE SCALE GENOMIC DNA]</scope>
    <source>
        <strain evidence="1 2">PvP111</strain>
    </source>
</reference>
<organism evidence="1 2">
    <name type="scientific">Rhodococcoides corynebacterioides</name>
    <dbReference type="NCBI Taxonomy" id="53972"/>
    <lineage>
        <taxon>Bacteria</taxon>
        <taxon>Bacillati</taxon>
        <taxon>Actinomycetota</taxon>
        <taxon>Actinomycetes</taxon>
        <taxon>Mycobacteriales</taxon>
        <taxon>Nocardiaceae</taxon>
        <taxon>Rhodococcoides</taxon>
    </lineage>
</organism>
<dbReference type="EMBL" id="JAFBBK010000001">
    <property type="protein sequence ID" value="MBM7414354.1"/>
    <property type="molecule type" value="Genomic_DNA"/>
</dbReference>
<evidence type="ECO:0008006" key="3">
    <source>
        <dbReference type="Google" id="ProtNLM"/>
    </source>
</evidence>
<dbReference type="Proteomes" id="UP000703038">
    <property type="component" value="Unassembled WGS sequence"/>
</dbReference>